<keyword evidence="1" id="KW-0472">Membrane</keyword>
<dbReference type="InterPro" id="IPR003594">
    <property type="entry name" value="HATPase_dom"/>
</dbReference>
<dbReference type="AlphaFoldDB" id="Q21NI6"/>
<evidence type="ECO:0000256" key="1">
    <source>
        <dbReference type="SAM" id="Phobius"/>
    </source>
</evidence>
<dbReference type="Gene3D" id="3.30.565.10">
    <property type="entry name" value="Histidine kinase-like ATPase, C-terminal domain"/>
    <property type="match status" value="1"/>
</dbReference>
<dbReference type="Pfam" id="PF02518">
    <property type="entry name" value="HATPase_c"/>
    <property type="match status" value="1"/>
</dbReference>
<keyword evidence="1" id="KW-1133">Transmembrane helix</keyword>
<feature type="transmembrane region" description="Helical" evidence="1">
    <location>
        <begin position="121"/>
        <end position="142"/>
    </location>
</feature>
<name>Q21NI6_SACD2</name>
<keyword evidence="4" id="KW-0418">Kinase</keyword>
<gene>
    <name evidence="4" type="ordered locus">Sde_0479</name>
</gene>
<dbReference type="HOGENOM" id="CLU_020473_1_1_6"/>
<dbReference type="GO" id="GO:0000155">
    <property type="term" value="F:phosphorelay sensor kinase activity"/>
    <property type="evidence" value="ECO:0007669"/>
    <property type="project" value="InterPro"/>
</dbReference>
<dbReference type="eggNOG" id="COG2972">
    <property type="taxonomic scope" value="Bacteria"/>
</dbReference>
<sequence>MPMSLKNFIKQLSKSRHLQYWFLQFVGWTGLAIYTLLSLTLYYQANPEWKHIAHTFLQSPLGLIISLPLRPLYLRIWHWSLMARLLVVSLAVLVCAFIWTVTRMLLFMWMADAEGLFQSDFGGWFFPGMFVYLSWTLLFYCIHYYQLQQEEHLIAVDLAAQRQEEYLKRLKAETIAKEAQLKMLRYQINPHFLFNTLNAIKGLVYLKENDVAADMILRLSTFLRYSLESNPLLNISLEKEVESLKVYLDIEVVRFAERLKVEYKITDKAKKASVPSMILQPIVENAIKYAIAPSENGGTIEIKGWVDDTFLCIAVCDDGPGIGFTTPADKPEGCGVGLQNTQERLVTLYEDDYQFTLSNKAGGGLRVYIRVPYQTVVASS</sequence>
<dbReference type="SUPFAM" id="SSF55874">
    <property type="entry name" value="ATPase domain of HSP90 chaperone/DNA topoisomerase II/histidine kinase"/>
    <property type="match status" value="1"/>
</dbReference>
<feature type="transmembrane region" description="Helical" evidence="1">
    <location>
        <begin position="51"/>
        <end position="69"/>
    </location>
</feature>
<evidence type="ECO:0000259" key="3">
    <source>
        <dbReference type="Pfam" id="PF06580"/>
    </source>
</evidence>
<evidence type="ECO:0000313" key="5">
    <source>
        <dbReference type="Proteomes" id="UP000001947"/>
    </source>
</evidence>
<organism evidence="4 5">
    <name type="scientific">Saccharophagus degradans (strain 2-40 / ATCC 43961 / DSM 17024)</name>
    <dbReference type="NCBI Taxonomy" id="203122"/>
    <lineage>
        <taxon>Bacteria</taxon>
        <taxon>Pseudomonadati</taxon>
        <taxon>Pseudomonadota</taxon>
        <taxon>Gammaproteobacteria</taxon>
        <taxon>Cellvibrionales</taxon>
        <taxon>Cellvibrionaceae</taxon>
        <taxon>Saccharophagus</taxon>
    </lineage>
</organism>
<dbReference type="KEGG" id="sde:Sde_0479"/>
<protein>
    <submittedName>
        <fullName evidence="4">Histidine kinase internal region</fullName>
    </submittedName>
</protein>
<dbReference type="InterPro" id="IPR010559">
    <property type="entry name" value="Sig_transdc_His_kin_internal"/>
</dbReference>
<dbReference type="Proteomes" id="UP000001947">
    <property type="component" value="Chromosome"/>
</dbReference>
<dbReference type="STRING" id="203122.Sde_0479"/>
<evidence type="ECO:0000313" key="4">
    <source>
        <dbReference type="EMBL" id="ABD79743.1"/>
    </source>
</evidence>
<dbReference type="PANTHER" id="PTHR34220:SF7">
    <property type="entry name" value="SENSOR HISTIDINE KINASE YPDA"/>
    <property type="match status" value="1"/>
</dbReference>
<reference evidence="4 5" key="1">
    <citation type="journal article" date="2008" name="PLoS Genet.">
        <title>Complete genome sequence of the complex carbohydrate-degrading marine bacterium, Saccharophagus degradans strain 2-40 T.</title>
        <authorList>
            <person name="Weiner R.M."/>
            <person name="Taylor L.E.II."/>
            <person name="Henrissat B."/>
            <person name="Hauser L."/>
            <person name="Land M."/>
            <person name="Coutinho P.M."/>
            <person name="Rancurel C."/>
            <person name="Saunders E.H."/>
            <person name="Longmire A.G."/>
            <person name="Zhang H."/>
            <person name="Bayer E.A."/>
            <person name="Gilbert H.J."/>
            <person name="Larimer F."/>
            <person name="Zhulin I.B."/>
            <person name="Ekborg N.A."/>
            <person name="Lamed R."/>
            <person name="Richardson P.M."/>
            <person name="Borovok I."/>
            <person name="Hutcheson S."/>
        </authorList>
    </citation>
    <scope>NUCLEOTIDE SEQUENCE [LARGE SCALE GENOMIC DNA]</scope>
    <source>
        <strain evidence="5">2-40 / ATCC 43961 / DSM 17024</strain>
    </source>
</reference>
<dbReference type="GO" id="GO:0016020">
    <property type="term" value="C:membrane"/>
    <property type="evidence" value="ECO:0007669"/>
    <property type="project" value="InterPro"/>
</dbReference>
<dbReference type="Pfam" id="PF06580">
    <property type="entry name" value="His_kinase"/>
    <property type="match status" value="1"/>
</dbReference>
<dbReference type="EMBL" id="CP000282">
    <property type="protein sequence ID" value="ABD79743.1"/>
    <property type="molecule type" value="Genomic_DNA"/>
</dbReference>
<proteinExistence type="predicted"/>
<feature type="transmembrane region" description="Helical" evidence="1">
    <location>
        <begin position="21"/>
        <end position="45"/>
    </location>
</feature>
<keyword evidence="5" id="KW-1185">Reference proteome</keyword>
<feature type="domain" description="Signal transduction histidine kinase internal region" evidence="3">
    <location>
        <begin position="179"/>
        <end position="259"/>
    </location>
</feature>
<keyword evidence="4" id="KW-0808">Transferase</keyword>
<dbReference type="InterPro" id="IPR036890">
    <property type="entry name" value="HATPase_C_sf"/>
</dbReference>
<feature type="transmembrane region" description="Helical" evidence="1">
    <location>
        <begin position="81"/>
        <end position="101"/>
    </location>
</feature>
<dbReference type="PANTHER" id="PTHR34220">
    <property type="entry name" value="SENSOR HISTIDINE KINASE YPDA"/>
    <property type="match status" value="1"/>
</dbReference>
<accession>Q21NI6</accession>
<evidence type="ECO:0000259" key="2">
    <source>
        <dbReference type="Pfam" id="PF02518"/>
    </source>
</evidence>
<feature type="domain" description="Histidine kinase/HSP90-like ATPase" evidence="2">
    <location>
        <begin position="277"/>
        <end position="374"/>
    </location>
</feature>
<dbReference type="InterPro" id="IPR050640">
    <property type="entry name" value="Bact_2-comp_sensor_kinase"/>
</dbReference>
<keyword evidence="1" id="KW-0812">Transmembrane</keyword>